<sequence length="51" mass="5898">MSPCIGICTLDRKSGFCLGCKRTVEEIGRWMMLEDPERQKIIDQLPMRKIA</sequence>
<organism evidence="1 2">
    <name type="scientific">Reyranella soli</name>
    <dbReference type="NCBI Taxonomy" id="1230389"/>
    <lineage>
        <taxon>Bacteria</taxon>
        <taxon>Pseudomonadati</taxon>
        <taxon>Pseudomonadota</taxon>
        <taxon>Alphaproteobacteria</taxon>
        <taxon>Hyphomicrobiales</taxon>
        <taxon>Reyranellaceae</taxon>
        <taxon>Reyranella</taxon>
    </lineage>
</organism>
<dbReference type="Proteomes" id="UP000321058">
    <property type="component" value="Unassembled WGS sequence"/>
</dbReference>
<comment type="caution">
    <text evidence="1">The sequence shown here is derived from an EMBL/GenBank/DDBJ whole genome shotgun (WGS) entry which is preliminary data.</text>
</comment>
<evidence type="ECO:0000313" key="1">
    <source>
        <dbReference type="EMBL" id="GEP62135.1"/>
    </source>
</evidence>
<name>A0A512NT51_9HYPH</name>
<evidence type="ECO:0000313" key="2">
    <source>
        <dbReference type="Proteomes" id="UP000321058"/>
    </source>
</evidence>
<dbReference type="Pfam" id="PF06945">
    <property type="entry name" value="DUF1289"/>
    <property type="match status" value="1"/>
</dbReference>
<dbReference type="AlphaFoldDB" id="A0A512NT51"/>
<gene>
    <name evidence="1" type="ORF">RSO01_93010</name>
</gene>
<dbReference type="PANTHER" id="PTHR35175">
    <property type="entry name" value="DUF1289 DOMAIN-CONTAINING PROTEIN"/>
    <property type="match status" value="1"/>
</dbReference>
<reference evidence="1 2" key="1">
    <citation type="submission" date="2019-07" db="EMBL/GenBank/DDBJ databases">
        <title>Whole genome shotgun sequence of Reyranella soli NBRC 108950.</title>
        <authorList>
            <person name="Hosoyama A."/>
            <person name="Uohara A."/>
            <person name="Ohji S."/>
            <person name="Ichikawa N."/>
        </authorList>
    </citation>
    <scope>NUCLEOTIDE SEQUENCE [LARGE SCALE GENOMIC DNA]</scope>
    <source>
        <strain evidence="1 2">NBRC 108950</strain>
    </source>
</reference>
<dbReference type="RefSeq" id="WP_147157394.1">
    <property type="nucleotide sequence ID" value="NZ_BKAJ01000316.1"/>
</dbReference>
<keyword evidence="2" id="KW-1185">Reference proteome</keyword>
<dbReference type="InterPro" id="IPR010710">
    <property type="entry name" value="DUF1289"/>
</dbReference>
<proteinExistence type="predicted"/>
<dbReference type="OrthoDB" id="9811423at2"/>
<dbReference type="PANTHER" id="PTHR35175:SF2">
    <property type="entry name" value="DUF1289 DOMAIN-CONTAINING PROTEIN"/>
    <property type="match status" value="1"/>
</dbReference>
<accession>A0A512NT51</accession>
<evidence type="ECO:0008006" key="3">
    <source>
        <dbReference type="Google" id="ProtNLM"/>
    </source>
</evidence>
<dbReference type="EMBL" id="BKAJ01000316">
    <property type="protein sequence ID" value="GEP62135.1"/>
    <property type="molecule type" value="Genomic_DNA"/>
</dbReference>
<protein>
    <recommendedName>
        <fullName evidence="3">DUF1289 domain-containing protein</fullName>
    </recommendedName>
</protein>